<dbReference type="PANTHER" id="PTHR46179">
    <property type="entry name" value="ZINC FINGER PROTEIN"/>
    <property type="match status" value="1"/>
</dbReference>
<accession>A0ABR0S993</accession>
<evidence type="ECO:0000259" key="3">
    <source>
        <dbReference type="PROSITE" id="PS50157"/>
    </source>
</evidence>
<gene>
    <name evidence="4" type="ORF">PT974_10224</name>
</gene>
<dbReference type="Gene3D" id="3.30.160.60">
    <property type="entry name" value="Classic Zinc Finger"/>
    <property type="match status" value="1"/>
</dbReference>
<dbReference type="EMBL" id="JAVFKD010000015">
    <property type="protein sequence ID" value="KAK5988735.1"/>
    <property type="molecule type" value="Genomic_DNA"/>
</dbReference>
<keyword evidence="5" id="KW-1185">Reference proteome</keyword>
<dbReference type="Proteomes" id="UP001338125">
    <property type="component" value="Unassembled WGS sequence"/>
</dbReference>
<proteinExistence type="predicted"/>
<keyword evidence="1" id="KW-0479">Metal-binding</keyword>
<feature type="compositionally biased region" description="Basic and acidic residues" evidence="2">
    <location>
        <begin position="357"/>
        <end position="366"/>
    </location>
</feature>
<evidence type="ECO:0000313" key="5">
    <source>
        <dbReference type="Proteomes" id="UP001338125"/>
    </source>
</evidence>
<feature type="region of interest" description="Disordered" evidence="2">
    <location>
        <begin position="92"/>
        <end position="116"/>
    </location>
</feature>
<protein>
    <submittedName>
        <fullName evidence="4">Transcriptional regulator RPN4</fullName>
    </submittedName>
</protein>
<sequence length="633" mass="70074">MISLAPTFEHGKQLQQHQHRHFYPSQQYQDQQNISFGYIGEYSFDFTSPAQPPPSDFGAATAFLSGNQDDPMHPDTWGNINQFTPRFGRFSHQRESSLSSLGSTGPASPYTQHLSNPQIAITDSTGDALMEMHTHEMNINPGGSYYQQLPKPLDSYPGYHNLDNTAVTEMAYPVTIPGPAPNHRQRVDRSLLPAPEFASGSNRSHPASVASSIAGDSPATPTVGELDPVDRRRQGRHQSSTSAPGSEDSFIWLAGHHAPKLDRTMTDVYVDELYSPNFTITSSSSPQQANVAAVSNNDVFNQRINAANTQHLSTVRHSPSSTASRDISPFRHGSPLAPSPVHDWINQGNVSFNSAQRMREQNKARQDAQLAQQQQQQKMNSGTPQTISPKDAMLEFNDTEEETQFPLFPQNTPDFGMDHLAGVINGANSFGNGNQINYTQSQLPTGVQVPQRYPFIAQPHVTHDTPMQRDSSRDSNSTRASSQTTPVQRRPVSVGADSGTYTCTYHGCTLRFETPGLLQKHKREGHRQTHNLGGARPHHDLGMTSSLINSQAGPHRCDRINPSTGKPCNTVFSRPYDLTRHEDTIHNARKQKVHCSLCTEDKTFSRADALTRHYRVCHPDVELPGKHRRRGGS</sequence>
<evidence type="ECO:0000256" key="1">
    <source>
        <dbReference type="PROSITE-ProRule" id="PRU00042"/>
    </source>
</evidence>
<feature type="compositionally biased region" description="Basic and acidic residues" evidence="2">
    <location>
        <begin position="461"/>
        <end position="473"/>
    </location>
</feature>
<reference evidence="4 5" key="1">
    <citation type="submission" date="2024-01" db="EMBL/GenBank/DDBJ databases">
        <title>Complete genome of Cladobotryum mycophilum ATHUM6906.</title>
        <authorList>
            <person name="Christinaki A.C."/>
            <person name="Myridakis A.I."/>
            <person name="Kouvelis V.N."/>
        </authorList>
    </citation>
    <scope>NUCLEOTIDE SEQUENCE [LARGE SCALE GENOMIC DNA]</scope>
    <source>
        <strain evidence="4 5">ATHUM6906</strain>
    </source>
</reference>
<feature type="domain" description="C2H2-type" evidence="3">
    <location>
        <begin position="555"/>
        <end position="591"/>
    </location>
</feature>
<feature type="compositionally biased region" description="Polar residues" evidence="2">
    <location>
        <begin position="543"/>
        <end position="552"/>
    </location>
</feature>
<name>A0ABR0S993_9HYPO</name>
<feature type="region of interest" description="Disordered" evidence="2">
    <location>
        <begin position="522"/>
        <end position="569"/>
    </location>
</feature>
<keyword evidence="1" id="KW-0863">Zinc-finger</keyword>
<evidence type="ECO:0000313" key="4">
    <source>
        <dbReference type="EMBL" id="KAK5988735.1"/>
    </source>
</evidence>
<feature type="compositionally biased region" description="Low complexity" evidence="2">
    <location>
        <begin position="367"/>
        <end position="377"/>
    </location>
</feature>
<dbReference type="InterPro" id="IPR051061">
    <property type="entry name" value="Zinc_finger_trans_reg"/>
</dbReference>
<feature type="region of interest" description="Disordered" evidence="2">
    <location>
        <begin position="459"/>
        <end position="496"/>
    </location>
</feature>
<comment type="caution">
    <text evidence="4">The sequence shown here is derived from an EMBL/GenBank/DDBJ whole genome shotgun (WGS) entry which is preliminary data.</text>
</comment>
<evidence type="ECO:0000256" key="2">
    <source>
        <dbReference type="SAM" id="MobiDB-lite"/>
    </source>
</evidence>
<keyword evidence="1" id="KW-0862">Zinc</keyword>
<feature type="compositionally biased region" description="Polar residues" evidence="2">
    <location>
        <begin position="96"/>
        <end position="116"/>
    </location>
</feature>
<dbReference type="SMART" id="SM00355">
    <property type="entry name" value="ZnF_C2H2"/>
    <property type="match status" value="3"/>
</dbReference>
<feature type="compositionally biased region" description="Polar residues" evidence="2">
    <location>
        <begin position="312"/>
        <end position="325"/>
    </location>
</feature>
<organism evidence="4 5">
    <name type="scientific">Cladobotryum mycophilum</name>
    <dbReference type="NCBI Taxonomy" id="491253"/>
    <lineage>
        <taxon>Eukaryota</taxon>
        <taxon>Fungi</taxon>
        <taxon>Dikarya</taxon>
        <taxon>Ascomycota</taxon>
        <taxon>Pezizomycotina</taxon>
        <taxon>Sordariomycetes</taxon>
        <taxon>Hypocreomycetidae</taxon>
        <taxon>Hypocreales</taxon>
        <taxon>Hypocreaceae</taxon>
        <taxon>Cladobotryum</taxon>
    </lineage>
</organism>
<dbReference type="PROSITE" id="PS00028">
    <property type="entry name" value="ZINC_FINGER_C2H2_1"/>
    <property type="match status" value="1"/>
</dbReference>
<feature type="region of interest" description="Disordered" evidence="2">
    <location>
        <begin position="356"/>
        <end position="389"/>
    </location>
</feature>
<feature type="region of interest" description="Disordered" evidence="2">
    <location>
        <begin position="194"/>
        <end position="248"/>
    </location>
</feature>
<feature type="compositionally biased region" description="Polar residues" evidence="2">
    <location>
        <begin position="378"/>
        <end position="388"/>
    </location>
</feature>
<feature type="compositionally biased region" description="Polar residues" evidence="2">
    <location>
        <begin position="199"/>
        <end position="211"/>
    </location>
</feature>
<dbReference type="PANTHER" id="PTHR46179:SF19">
    <property type="entry name" value="C2H2 FINGER DOMAIN TRANSCRIPTION FACTOR (EUROFUNG)-RELATED"/>
    <property type="match status" value="1"/>
</dbReference>
<dbReference type="InterPro" id="IPR013087">
    <property type="entry name" value="Znf_C2H2_type"/>
</dbReference>
<dbReference type="PROSITE" id="PS50157">
    <property type="entry name" value="ZINC_FINGER_C2H2_2"/>
    <property type="match status" value="1"/>
</dbReference>
<feature type="region of interest" description="Disordered" evidence="2">
    <location>
        <begin position="312"/>
        <end position="343"/>
    </location>
</feature>